<proteinExistence type="inferred from homology"/>
<evidence type="ECO:0000313" key="4">
    <source>
        <dbReference type="EMBL" id="OZG51044.1"/>
    </source>
</evidence>
<evidence type="ECO:0000256" key="2">
    <source>
        <dbReference type="ARBA" id="ARBA00022801"/>
    </source>
</evidence>
<gene>
    <name evidence="4" type="ORF">PSRA_1338</name>
</gene>
<keyword evidence="5" id="KW-1185">Reference proteome</keyword>
<evidence type="ECO:0000256" key="1">
    <source>
        <dbReference type="ARBA" id="ARBA00010088"/>
    </source>
</evidence>
<dbReference type="RefSeq" id="WP_094661146.1">
    <property type="nucleotide sequence ID" value="NZ_MWWR01000012.1"/>
</dbReference>
<accession>A0A261EVZ4</accession>
<dbReference type="GO" id="GO:0004177">
    <property type="term" value="F:aminopeptidase activity"/>
    <property type="evidence" value="ECO:0007669"/>
    <property type="project" value="UniProtKB-EC"/>
</dbReference>
<dbReference type="OrthoDB" id="9796770at2"/>
<dbReference type="Proteomes" id="UP000216725">
    <property type="component" value="Unassembled WGS sequence"/>
</dbReference>
<protein>
    <submittedName>
        <fullName evidence="4">Proline iminopeptidase</fullName>
    </submittedName>
</protein>
<dbReference type="PANTHER" id="PTHR43248">
    <property type="entry name" value="2-SUCCINYL-6-HYDROXY-2,4-CYCLOHEXADIENE-1-CARBOXYLATE SYNTHASE"/>
    <property type="match status" value="1"/>
</dbReference>
<dbReference type="InterPro" id="IPR029058">
    <property type="entry name" value="AB_hydrolase_fold"/>
</dbReference>
<comment type="similarity">
    <text evidence="1">Belongs to the peptidase S33 family.</text>
</comment>
<dbReference type="SUPFAM" id="SSF53474">
    <property type="entry name" value="alpha/beta-Hydrolases"/>
    <property type="match status" value="1"/>
</dbReference>
<name>A0A261EVZ4_9BIFI</name>
<dbReference type="PANTHER" id="PTHR43248:SF2">
    <property type="entry name" value="PROLYL AMINOPEPTIDASE"/>
    <property type="match status" value="1"/>
</dbReference>
<comment type="caution">
    <text evidence="4">The sequence shown here is derived from an EMBL/GenBank/DDBJ whole genome shotgun (WGS) entry which is preliminary data.</text>
</comment>
<dbReference type="InterPro" id="IPR002410">
    <property type="entry name" value="Peptidase_S33"/>
</dbReference>
<dbReference type="Gene3D" id="3.40.50.1820">
    <property type="entry name" value="alpha/beta hydrolase"/>
    <property type="match status" value="1"/>
</dbReference>
<keyword evidence="2" id="KW-0378">Hydrolase</keyword>
<evidence type="ECO:0000313" key="5">
    <source>
        <dbReference type="Proteomes" id="UP000216725"/>
    </source>
</evidence>
<dbReference type="GO" id="GO:0006508">
    <property type="term" value="P:proteolysis"/>
    <property type="evidence" value="ECO:0007669"/>
    <property type="project" value="InterPro"/>
</dbReference>
<organism evidence="4 5">
    <name type="scientific">Pseudoscardovia radai</name>
    <dbReference type="NCBI Taxonomy" id="987066"/>
    <lineage>
        <taxon>Bacteria</taxon>
        <taxon>Bacillati</taxon>
        <taxon>Actinomycetota</taxon>
        <taxon>Actinomycetes</taxon>
        <taxon>Bifidobacteriales</taxon>
        <taxon>Bifidobacteriaceae</taxon>
        <taxon>Pseudoscardovia</taxon>
    </lineage>
</organism>
<reference evidence="4 5" key="1">
    <citation type="journal article" date="2017" name="BMC Genomics">
        <title>Comparative genomic and phylogenomic analyses of the Bifidobacteriaceae family.</title>
        <authorList>
            <person name="Lugli G.A."/>
            <person name="Milani C."/>
            <person name="Turroni F."/>
            <person name="Duranti S."/>
            <person name="Mancabelli L."/>
            <person name="Mangifesta M."/>
            <person name="Ferrario C."/>
            <person name="Modesto M."/>
            <person name="Mattarelli P."/>
            <person name="Jiri K."/>
            <person name="van Sinderen D."/>
            <person name="Ventura M."/>
        </authorList>
    </citation>
    <scope>NUCLEOTIDE SEQUENCE [LARGE SCALE GENOMIC DNA]</scope>
    <source>
        <strain evidence="4 5">DSM 24742</strain>
    </source>
</reference>
<sequence>MTLLAKYYVPGLCIEDHSIEVPLDWSAPDASERLSLFYRVVCAPENESRDMPLLVFLQGGPGGPGPRPLSPDSDGWIAEAVRHFRVILPDQRGTGRSSRVQASVARRFGTPRALADYLHHFLADSIIRDFEHLRRTEFGGRRWVTLGQSYGGFLTLTYLSIFPEAVLASFTAGGIPAIDAGPDTVYEHTVRKMMMKTRRYYERYPGDAARVAAVADALADGDVRLPNGDPLTVRRLQMLGGGMGMKPAPERLHWLFDQAFADGDGSVVCAGGIAGEDGASSAASVSSASRRPTLTDGFLMNVLSETESYNRPLYWTLQEFIYLNGGAEGQCAPADWAADRQIARHADMAPDARPLCFIGEAALPDMFATDSSLRPFRDAEELMMHDTRWGMIYDLDRLASNEVPLQAAVYHDDMYVPSELSLASLEHIGASHAWVTNEFEHDGIHGDSVFPRLYNEALDRGDLRAVFADRYC</sequence>
<dbReference type="Pfam" id="PF00561">
    <property type="entry name" value="Abhydrolase_1"/>
    <property type="match status" value="1"/>
</dbReference>
<dbReference type="InterPro" id="IPR051601">
    <property type="entry name" value="Serine_prot/Carboxylest_S33"/>
</dbReference>
<dbReference type="EMBL" id="MWWR01000012">
    <property type="protein sequence ID" value="OZG51044.1"/>
    <property type="molecule type" value="Genomic_DNA"/>
</dbReference>
<dbReference type="InterPro" id="IPR000073">
    <property type="entry name" value="AB_hydrolase_1"/>
</dbReference>
<feature type="domain" description="AB hydrolase-1" evidence="3">
    <location>
        <begin position="52"/>
        <end position="211"/>
    </location>
</feature>
<dbReference type="AlphaFoldDB" id="A0A261EVZ4"/>
<dbReference type="PRINTS" id="PR00793">
    <property type="entry name" value="PROAMNOPTASE"/>
</dbReference>
<evidence type="ECO:0000259" key="3">
    <source>
        <dbReference type="Pfam" id="PF00561"/>
    </source>
</evidence>